<keyword evidence="11" id="KW-0503">Monooxygenase</keyword>
<evidence type="ECO:0000256" key="8">
    <source>
        <dbReference type="ARBA" id="ARBA00022989"/>
    </source>
</evidence>
<keyword evidence="8" id="KW-1133">Transmembrane helix</keyword>
<evidence type="ECO:0000256" key="2">
    <source>
        <dbReference type="ARBA" id="ARBA00004370"/>
    </source>
</evidence>
<dbReference type="GO" id="GO:0016705">
    <property type="term" value="F:oxidoreductase activity, acting on paired donors, with incorporation or reduction of molecular oxygen"/>
    <property type="evidence" value="ECO:0007669"/>
    <property type="project" value="InterPro"/>
</dbReference>
<dbReference type="PANTHER" id="PTHR46300:SF2">
    <property type="entry name" value="CYTOCHROME P450 MONOOXYGENASE ALNH-RELATED"/>
    <property type="match status" value="1"/>
</dbReference>
<evidence type="ECO:0000256" key="10">
    <source>
        <dbReference type="ARBA" id="ARBA00023004"/>
    </source>
</evidence>
<evidence type="ECO:0000313" key="14">
    <source>
        <dbReference type="Proteomes" id="UP000287166"/>
    </source>
</evidence>
<comment type="pathway">
    <text evidence="3">Secondary metabolite biosynthesis.</text>
</comment>
<keyword evidence="14" id="KW-1185">Reference proteome</keyword>
<keyword evidence="9" id="KW-0560">Oxidoreductase</keyword>
<evidence type="ECO:0000313" key="13">
    <source>
        <dbReference type="EMBL" id="GBE86826.1"/>
    </source>
</evidence>
<dbReference type="InterPro" id="IPR001128">
    <property type="entry name" value="Cyt_P450"/>
</dbReference>
<dbReference type="GO" id="GO:0004497">
    <property type="term" value="F:monooxygenase activity"/>
    <property type="evidence" value="ECO:0007669"/>
    <property type="project" value="UniProtKB-KW"/>
</dbReference>
<dbReference type="InterPro" id="IPR050364">
    <property type="entry name" value="Cytochrome_P450_fung"/>
</dbReference>
<keyword evidence="6" id="KW-0812">Transmembrane</keyword>
<dbReference type="OrthoDB" id="2789670at2759"/>
<reference evidence="13 14" key="1">
    <citation type="journal article" date="2018" name="Sci. Rep.">
        <title>Genome sequence of the cauliflower mushroom Sparassis crispa (Hanabiratake) and its association with beneficial usage.</title>
        <authorList>
            <person name="Kiyama R."/>
            <person name="Furutani Y."/>
            <person name="Kawaguchi K."/>
            <person name="Nakanishi T."/>
        </authorList>
    </citation>
    <scope>NUCLEOTIDE SEQUENCE [LARGE SCALE GENOMIC DNA]</scope>
</reference>
<keyword evidence="12" id="KW-0472">Membrane</keyword>
<evidence type="ECO:0000256" key="1">
    <source>
        <dbReference type="ARBA" id="ARBA00001971"/>
    </source>
</evidence>
<proteinExistence type="inferred from homology"/>
<dbReference type="Gene3D" id="1.10.630.10">
    <property type="entry name" value="Cytochrome P450"/>
    <property type="match status" value="1"/>
</dbReference>
<dbReference type="InParanoid" id="A0A401GX65"/>
<dbReference type="Pfam" id="PF00067">
    <property type="entry name" value="p450"/>
    <property type="match status" value="1"/>
</dbReference>
<dbReference type="GeneID" id="38783743"/>
<dbReference type="EMBL" id="BFAD01000010">
    <property type="protein sequence ID" value="GBE86826.1"/>
    <property type="molecule type" value="Genomic_DNA"/>
</dbReference>
<dbReference type="STRING" id="139825.A0A401GX65"/>
<dbReference type="GO" id="GO:0020037">
    <property type="term" value="F:heme binding"/>
    <property type="evidence" value="ECO:0007669"/>
    <property type="project" value="InterPro"/>
</dbReference>
<dbReference type="PANTHER" id="PTHR46300">
    <property type="entry name" value="P450, PUTATIVE (EUROFUNG)-RELATED-RELATED"/>
    <property type="match status" value="1"/>
</dbReference>
<dbReference type="SUPFAM" id="SSF48264">
    <property type="entry name" value="Cytochrome P450"/>
    <property type="match status" value="1"/>
</dbReference>
<dbReference type="GO" id="GO:0016020">
    <property type="term" value="C:membrane"/>
    <property type="evidence" value="ECO:0007669"/>
    <property type="project" value="UniProtKB-SubCell"/>
</dbReference>
<dbReference type="RefSeq" id="XP_027617739.1">
    <property type="nucleotide sequence ID" value="XM_027761938.1"/>
</dbReference>
<dbReference type="AlphaFoldDB" id="A0A401GX65"/>
<accession>A0A401GX65</accession>
<evidence type="ECO:0000256" key="12">
    <source>
        <dbReference type="ARBA" id="ARBA00023136"/>
    </source>
</evidence>
<comment type="cofactor">
    <cofactor evidence="1">
        <name>heme</name>
        <dbReference type="ChEBI" id="CHEBI:30413"/>
    </cofactor>
</comment>
<keyword evidence="10" id="KW-0408">Iron</keyword>
<sequence>MNGWPISSGRANSDVIYVNAAGTPVIVLNSAEAAYDLLKKRSSIYSDRMRMAMVNDLIGANWFFTFMGYGQDWRVRRQAFHQEFHPAAAVKYRPRQVKVARELLRHLLADPDAFLEHLRHMSGALIISVVYGLDVPPKDDPYIAIAEKANHALIMAGNAALTLLPSETHTDMVSRGPLQAPSVGVEKANDGHDTGSVPAVKEAIADGVASPSVAMSLLSKLNEDDNYTEYEYVYRGVAAAAFSGGADTTLSALGSFFLAMVLYPAVQRKAQEELDRIVGRDRLPEFSDEPSLPYVTAVIRELLRWRPLAIPHRLMVEDVYRGYRLPAGSMVVGNVCSVLASFDIMKAVDVDGKEMEPTGEYSTGIIRYV</sequence>
<protein>
    <submittedName>
        <fullName evidence="13">Cytochrome P450</fullName>
    </submittedName>
</protein>
<dbReference type="InterPro" id="IPR036396">
    <property type="entry name" value="Cyt_P450_sf"/>
</dbReference>
<evidence type="ECO:0000256" key="11">
    <source>
        <dbReference type="ARBA" id="ARBA00023033"/>
    </source>
</evidence>
<organism evidence="13 14">
    <name type="scientific">Sparassis crispa</name>
    <dbReference type="NCBI Taxonomy" id="139825"/>
    <lineage>
        <taxon>Eukaryota</taxon>
        <taxon>Fungi</taxon>
        <taxon>Dikarya</taxon>
        <taxon>Basidiomycota</taxon>
        <taxon>Agaricomycotina</taxon>
        <taxon>Agaricomycetes</taxon>
        <taxon>Polyporales</taxon>
        <taxon>Sparassidaceae</taxon>
        <taxon>Sparassis</taxon>
    </lineage>
</organism>
<evidence type="ECO:0000256" key="9">
    <source>
        <dbReference type="ARBA" id="ARBA00023002"/>
    </source>
</evidence>
<keyword evidence="7" id="KW-0479">Metal-binding</keyword>
<evidence type="ECO:0000256" key="7">
    <source>
        <dbReference type="ARBA" id="ARBA00022723"/>
    </source>
</evidence>
<dbReference type="PRINTS" id="PR00463">
    <property type="entry name" value="EP450I"/>
</dbReference>
<dbReference type="Proteomes" id="UP000287166">
    <property type="component" value="Unassembled WGS sequence"/>
</dbReference>
<comment type="similarity">
    <text evidence="4">Belongs to the cytochrome P450 family.</text>
</comment>
<gene>
    <name evidence="13" type="ORF">SCP_1000680</name>
</gene>
<name>A0A401GX65_9APHY</name>
<comment type="caution">
    <text evidence="13">The sequence shown here is derived from an EMBL/GenBank/DDBJ whole genome shotgun (WGS) entry which is preliminary data.</text>
</comment>
<comment type="subcellular location">
    <subcellularLocation>
        <location evidence="2">Membrane</location>
    </subcellularLocation>
</comment>
<evidence type="ECO:0000256" key="4">
    <source>
        <dbReference type="ARBA" id="ARBA00010617"/>
    </source>
</evidence>
<keyword evidence="5" id="KW-0349">Heme</keyword>
<dbReference type="GO" id="GO:0005506">
    <property type="term" value="F:iron ion binding"/>
    <property type="evidence" value="ECO:0007669"/>
    <property type="project" value="InterPro"/>
</dbReference>
<dbReference type="InterPro" id="IPR002401">
    <property type="entry name" value="Cyt_P450_E_grp-I"/>
</dbReference>
<evidence type="ECO:0000256" key="6">
    <source>
        <dbReference type="ARBA" id="ARBA00022692"/>
    </source>
</evidence>
<evidence type="ECO:0000256" key="3">
    <source>
        <dbReference type="ARBA" id="ARBA00005179"/>
    </source>
</evidence>
<evidence type="ECO:0000256" key="5">
    <source>
        <dbReference type="ARBA" id="ARBA00022617"/>
    </source>
</evidence>